<proteinExistence type="predicted"/>
<dbReference type="PANTHER" id="PTHR42919">
    <property type="entry name" value="N-ALPHA-ACETYLTRANSFERASE"/>
    <property type="match status" value="1"/>
</dbReference>
<dbReference type="AlphaFoldDB" id="A0A3D9B9G4"/>
<accession>A0A3D9B9G4</accession>
<dbReference type="GO" id="GO:0016747">
    <property type="term" value="F:acyltransferase activity, transferring groups other than amino-acyl groups"/>
    <property type="evidence" value="ECO:0007669"/>
    <property type="project" value="InterPro"/>
</dbReference>
<dbReference type="OrthoDB" id="7205533at2"/>
<protein>
    <submittedName>
        <fullName evidence="4">GNAT family N-acetyltransferase</fullName>
    </submittedName>
</protein>
<dbReference type="InterPro" id="IPR051556">
    <property type="entry name" value="N-term/lysine_N-AcTrnsfr"/>
</dbReference>
<dbReference type="Proteomes" id="UP000256257">
    <property type="component" value="Unassembled WGS sequence"/>
</dbReference>
<evidence type="ECO:0000256" key="2">
    <source>
        <dbReference type="ARBA" id="ARBA00023315"/>
    </source>
</evidence>
<gene>
    <name evidence="4" type="ORF">DRF67_02375</name>
</gene>
<dbReference type="InterPro" id="IPR016181">
    <property type="entry name" value="Acyl_CoA_acyltransferase"/>
</dbReference>
<evidence type="ECO:0000313" key="4">
    <source>
        <dbReference type="EMBL" id="REC50394.1"/>
    </source>
</evidence>
<dbReference type="PROSITE" id="PS51186">
    <property type="entry name" value="GNAT"/>
    <property type="match status" value="1"/>
</dbReference>
<keyword evidence="1 4" id="KW-0808">Transferase</keyword>
<organism evidence="4 5">
    <name type="scientific">Chryseobacterium pennipullorum</name>
    <dbReference type="NCBI Taxonomy" id="2258963"/>
    <lineage>
        <taxon>Bacteria</taxon>
        <taxon>Pseudomonadati</taxon>
        <taxon>Bacteroidota</taxon>
        <taxon>Flavobacteriia</taxon>
        <taxon>Flavobacteriales</taxon>
        <taxon>Weeksellaceae</taxon>
        <taxon>Chryseobacterium group</taxon>
        <taxon>Chryseobacterium</taxon>
    </lineage>
</organism>
<dbReference type="InterPro" id="IPR000182">
    <property type="entry name" value="GNAT_dom"/>
</dbReference>
<sequence length="172" mass="19955">MENIEIKKVTSHEIDTLQKIGRQTFSETFSDTNSPEDMAQYLEEGFSIEKLSTELSQPTSMFYFALSEGQVIGYLKLNTGRSQTELQDEKALEIERIYLLSAFHGKKAGQLLFNKALQIAEELHSSYLWLGVWENNQRAIRFYEKNGFVPFDKHLFKLGKDEQTDIMMKKIL</sequence>
<dbReference type="RefSeq" id="WP_115926229.1">
    <property type="nucleotide sequence ID" value="NZ_QNVV01000001.1"/>
</dbReference>
<evidence type="ECO:0000259" key="3">
    <source>
        <dbReference type="PROSITE" id="PS51186"/>
    </source>
</evidence>
<feature type="domain" description="N-acetyltransferase" evidence="3">
    <location>
        <begin position="4"/>
        <end position="172"/>
    </location>
</feature>
<dbReference type="SUPFAM" id="SSF55729">
    <property type="entry name" value="Acyl-CoA N-acyltransferases (Nat)"/>
    <property type="match status" value="1"/>
</dbReference>
<dbReference type="EMBL" id="QNVV01000001">
    <property type="protein sequence ID" value="REC50394.1"/>
    <property type="molecule type" value="Genomic_DNA"/>
</dbReference>
<evidence type="ECO:0000256" key="1">
    <source>
        <dbReference type="ARBA" id="ARBA00022679"/>
    </source>
</evidence>
<dbReference type="CDD" id="cd04301">
    <property type="entry name" value="NAT_SF"/>
    <property type="match status" value="1"/>
</dbReference>
<keyword evidence="5" id="KW-1185">Reference proteome</keyword>
<reference evidence="4 5" key="1">
    <citation type="submission" date="2018-06" db="EMBL/GenBank/DDBJ databases">
        <title>Novel Chryseobacterium species.</title>
        <authorList>
            <person name="Newman J."/>
            <person name="Hugo C."/>
            <person name="Oosthuizen L."/>
            <person name="Charimba G."/>
        </authorList>
    </citation>
    <scope>NUCLEOTIDE SEQUENCE [LARGE SCALE GENOMIC DNA]</scope>
    <source>
        <strain evidence="4 5">7_F195</strain>
    </source>
</reference>
<comment type="caution">
    <text evidence="4">The sequence shown here is derived from an EMBL/GenBank/DDBJ whole genome shotgun (WGS) entry which is preliminary data.</text>
</comment>
<dbReference type="PANTHER" id="PTHR42919:SF8">
    <property type="entry name" value="N-ALPHA-ACETYLTRANSFERASE 50"/>
    <property type="match status" value="1"/>
</dbReference>
<name>A0A3D9B9G4_9FLAO</name>
<dbReference type="Pfam" id="PF00583">
    <property type="entry name" value="Acetyltransf_1"/>
    <property type="match status" value="1"/>
</dbReference>
<keyword evidence="2" id="KW-0012">Acyltransferase</keyword>
<dbReference type="Gene3D" id="3.40.630.30">
    <property type="match status" value="1"/>
</dbReference>
<evidence type="ECO:0000313" key="5">
    <source>
        <dbReference type="Proteomes" id="UP000256257"/>
    </source>
</evidence>